<dbReference type="eggNOG" id="arCOG01958">
    <property type="taxonomic scope" value="Archaea"/>
</dbReference>
<keyword evidence="2" id="KW-0812">Transmembrane</keyword>
<evidence type="ECO:0000256" key="1">
    <source>
        <dbReference type="ARBA" id="ARBA00004651"/>
    </source>
</evidence>
<comment type="subcellular location">
    <subcellularLocation>
        <location evidence="1">Cell membrane</location>
        <topology evidence="1">Multi-pass membrane protein</topology>
    </subcellularLocation>
</comment>
<name>W0JMW5_9EURY</name>
<dbReference type="OrthoDB" id="56871at2157"/>
<keyword evidence="2" id="KW-1133">Transmembrane helix</keyword>
<dbReference type="InterPro" id="IPR013099">
    <property type="entry name" value="K_chnl_dom"/>
</dbReference>
<feature type="transmembrane region" description="Helical" evidence="2">
    <location>
        <begin position="130"/>
        <end position="153"/>
    </location>
</feature>
<dbReference type="STRING" id="797299.HALLA_15165"/>
<reference evidence="4 5" key="1">
    <citation type="submission" date="2014-01" db="EMBL/GenBank/DDBJ databases">
        <authorList>
            <consortium name="DOE Joint Genome Institute"/>
            <person name="Anderson I."/>
            <person name="Huntemann M."/>
            <person name="Han J."/>
            <person name="Chen A."/>
            <person name="Kyrpides N."/>
            <person name="Mavromatis K."/>
            <person name="Markowitz V."/>
            <person name="Palaniappan K."/>
            <person name="Ivanova N."/>
            <person name="Schaumberg A."/>
            <person name="Pati A."/>
            <person name="Liolios K."/>
            <person name="Nordberg H.P."/>
            <person name="Cantor M.N."/>
            <person name="Hua S.X."/>
            <person name="Woyke T."/>
        </authorList>
    </citation>
    <scope>NUCLEOTIDE SEQUENCE [LARGE SCALE GENOMIC DNA]</scope>
    <source>
        <strain evidence="4 5">XH-48</strain>
    </source>
</reference>
<dbReference type="Gene3D" id="3.40.50.720">
    <property type="entry name" value="NAD(P)-binding Rossmann-like Domain"/>
    <property type="match status" value="1"/>
</dbReference>
<dbReference type="GeneID" id="25145761"/>
<evidence type="ECO:0000259" key="3">
    <source>
        <dbReference type="PROSITE" id="PS51201"/>
    </source>
</evidence>
<keyword evidence="2" id="KW-0472">Membrane</keyword>
<dbReference type="GO" id="GO:0006813">
    <property type="term" value="P:potassium ion transport"/>
    <property type="evidence" value="ECO:0007669"/>
    <property type="project" value="InterPro"/>
</dbReference>
<dbReference type="InterPro" id="IPR003148">
    <property type="entry name" value="RCK_N"/>
</dbReference>
<dbReference type="GO" id="GO:0034220">
    <property type="term" value="P:monoatomic ion transmembrane transport"/>
    <property type="evidence" value="ECO:0007669"/>
    <property type="project" value="UniProtKB-KW"/>
</dbReference>
<proteinExistence type="predicted"/>
<feature type="domain" description="RCK N-terminal" evidence="3">
    <location>
        <begin position="236"/>
        <end position="349"/>
    </location>
</feature>
<organism evidence="4 5">
    <name type="scientific">Halostagnicola larsenii XH-48</name>
    <dbReference type="NCBI Taxonomy" id="797299"/>
    <lineage>
        <taxon>Archaea</taxon>
        <taxon>Methanobacteriati</taxon>
        <taxon>Methanobacteriota</taxon>
        <taxon>Stenosarchaea group</taxon>
        <taxon>Halobacteria</taxon>
        <taxon>Halobacteriales</taxon>
        <taxon>Natrialbaceae</taxon>
        <taxon>Halostagnicola</taxon>
    </lineage>
</organism>
<dbReference type="RefSeq" id="WP_049953172.1">
    <property type="nucleotide sequence ID" value="NZ_CP007055.1"/>
</dbReference>
<feature type="transmembrane region" description="Helical" evidence="2">
    <location>
        <begin position="14"/>
        <end position="35"/>
    </location>
</feature>
<dbReference type="PATRIC" id="fig|797299.3.peg.2040"/>
<dbReference type="GO" id="GO:0005886">
    <property type="term" value="C:plasma membrane"/>
    <property type="evidence" value="ECO:0007669"/>
    <property type="project" value="UniProtKB-SubCell"/>
</dbReference>
<gene>
    <name evidence="4" type="ORF">HALLA_15165</name>
</gene>
<evidence type="ECO:0000313" key="4">
    <source>
        <dbReference type="EMBL" id="AHF99933.1"/>
    </source>
</evidence>
<feature type="transmembrane region" description="Helical" evidence="2">
    <location>
        <begin position="191"/>
        <end position="212"/>
    </location>
</feature>
<dbReference type="Proteomes" id="UP000019024">
    <property type="component" value="Chromosome"/>
</dbReference>
<dbReference type="PANTHER" id="PTHR43833">
    <property type="entry name" value="POTASSIUM CHANNEL PROTEIN 2-RELATED-RELATED"/>
    <property type="match status" value="1"/>
</dbReference>
<dbReference type="EMBL" id="CP007055">
    <property type="protein sequence ID" value="AHF99933.1"/>
    <property type="molecule type" value="Genomic_DNA"/>
</dbReference>
<sequence length="382" mass="39867">MLERVRAHRPRGRVAVWIVTAIALLSIATGVIAIVTEPTVQTGGFWGDLQAVSEFSGTVLGFALLVSAWGMYRGFRLAYVVAAALVLLAAVHGVAQSRLLSIPLVVLSLGGLVVLVLTSDRFTRSTSLTATQIGSMIAIIGVFSYGTAGAYALRAGFAELETVLDAVYFTFVTASTVGYGDVHPLTQGARLFAVSLIVLGPTTVGLTVGSLIGPEIESRLSRTGRRAKELDRTDGRERIAVLGYDGLTESLVDGLEKHADVCVVSDDQTVTGRLESRTVDVVVGDPADEETLRQAQVDAANAVLVATADDARNTYAVLAARELTDARIVVCTETGNRDALEKAGADVVVDPGKLLTNAIVGTAAGSSQGRDHSAASTADQSG</sequence>
<dbReference type="PROSITE" id="PS51201">
    <property type="entry name" value="RCK_N"/>
    <property type="match status" value="1"/>
</dbReference>
<dbReference type="SUPFAM" id="SSF81324">
    <property type="entry name" value="Voltage-gated potassium channels"/>
    <property type="match status" value="1"/>
</dbReference>
<keyword evidence="4" id="KW-0406">Ion transport</keyword>
<dbReference type="InterPro" id="IPR036291">
    <property type="entry name" value="NAD(P)-bd_dom_sf"/>
</dbReference>
<dbReference type="SUPFAM" id="SSF51735">
    <property type="entry name" value="NAD(P)-binding Rossmann-fold domains"/>
    <property type="match status" value="1"/>
</dbReference>
<dbReference type="KEGG" id="hlr:HALLA_15165"/>
<evidence type="ECO:0000313" key="5">
    <source>
        <dbReference type="Proteomes" id="UP000019024"/>
    </source>
</evidence>
<feature type="transmembrane region" description="Helical" evidence="2">
    <location>
        <begin position="55"/>
        <end position="72"/>
    </location>
</feature>
<dbReference type="Pfam" id="PF07885">
    <property type="entry name" value="Ion_trans_2"/>
    <property type="match status" value="1"/>
</dbReference>
<keyword evidence="4" id="KW-0813">Transport</keyword>
<dbReference type="HOGENOM" id="CLU_057267_1_0_2"/>
<dbReference type="Gene3D" id="1.10.287.70">
    <property type="match status" value="1"/>
</dbReference>
<dbReference type="InterPro" id="IPR050721">
    <property type="entry name" value="Trk_Ktr_HKT_K-transport"/>
</dbReference>
<evidence type="ECO:0000256" key="2">
    <source>
        <dbReference type="SAM" id="Phobius"/>
    </source>
</evidence>
<feature type="transmembrane region" description="Helical" evidence="2">
    <location>
        <begin position="100"/>
        <end position="118"/>
    </location>
</feature>
<keyword evidence="5" id="KW-1185">Reference proteome</keyword>
<dbReference type="AlphaFoldDB" id="W0JMW5"/>
<feature type="transmembrane region" description="Helical" evidence="2">
    <location>
        <begin position="77"/>
        <end position="94"/>
    </location>
</feature>
<dbReference type="PANTHER" id="PTHR43833:SF9">
    <property type="entry name" value="POTASSIUM CHANNEL PROTEIN YUGO-RELATED"/>
    <property type="match status" value="1"/>
</dbReference>
<dbReference type="Pfam" id="PF02254">
    <property type="entry name" value="TrkA_N"/>
    <property type="match status" value="1"/>
</dbReference>
<keyword evidence="4" id="KW-0407">Ion channel</keyword>
<protein>
    <submittedName>
        <fullName evidence="4">Potassium channel protein</fullName>
    </submittedName>
</protein>
<accession>W0JMW5</accession>